<comment type="caution">
    <text evidence="3">The sequence shown here is derived from an EMBL/GenBank/DDBJ whole genome shotgun (WGS) entry which is preliminary data.</text>
</comment>
<accession>A0ABW8TWQ4</accession>
<keyword evidence="1" id="KW-0472">Membrane</keyword>
<dbReference type="InterPro" id="IPR025377">
    <property type="entry name" value="DUF4367"/>
</dbReference>
<evidence type="ECO:0000313" key="4">
    <source>
        <dbReference type="Proteomes" id="UP001623661"/>
    </source>
</evidence>
<organism evidence="3 4">
    <name type="scientific">Candidatus Clostridium radicumherbarum</name>
    <dbReference type="NCBI Taxonomy" id="3381662"/>
    <lineage>
        <taxon>Bacteria</taxon>
        <taxon>Bacillati</taxon>
        <taxon>Bacillota</taxon>
        <taxon>Clostridia</taxon>
        <taxon>Eubacteriales</taxon>
        <taxon>Clostridiaceae</taxon>
        <taxon>Clostridium</taxon>
    </lineage>
</organism>
<feature type="transmembrane region" description="Helical" evidence="1">
    <location>
        <begin position="46"/>
        <end position="66"/>
    </location>
</feature>
<keyword evidence="1" id="KW-1133">Transmembrane helix</keyword>
<dbReference type="Proteomes" id="UP001623661">
    <property type="component" value="Unassembled WGS sequence"/>
</dbReference>
<name>A0ABW8TWQ4_9CLOT</name>
<protein>
    <submittedName>
        <fullName evidence="3">DUF4367 domain-containing protein</fullName>
    </submittedName>
</protein>
<gene>
    <name evidence="3" type="ORF">ACJDUH_13970</name>
</gene>
<dbReference type="EMBL" id="JBJHZY010000003">
    <property type="protein sequence ID" value="MFL0269198.1"/>
    <property type="molecule type" value="Genomic_DNA"/>
</dbReference>
<feature type="domain" description="DUF4367" evidence="2">
    <location>
        <begin position="122"/>
        <end position="225"/>
    </location>
</feature>
<sequence>MNKYHSAMEKIKVSPQMEERILKNITSKNELNIETKKQQKYKWMRPFGIAAGCAVVIGAIFIYPSIMNNNDVSQHIQRNQSANNSNGTNTKPGGQVLIPYQIVNTEGIEELKKVVPFQLQIPGKLPTGYKIDKTSVISRELAQIIYTDGSNEIIYREAKGAKDISGDYRAYEESNVAGIGDAKVVFKGNKSMINLATWAKDGSSYSLSFSKGIEKEEVISIIKSMKKA</sequence>
<evidence type="ECO:0000313" key="3">
    <source>
        <dbReference type="EMBL" id="MFL0269198.1"/>
    </source>
</evidence>
<evidence type="ECO:0000259" key="2">
    <source>
        <dbReference type="Pfam" id="PF14285"/>
    </source>
</evidence>
<keyword evidence="4" id="KW-1185">Reference proteome</keyword>
<dbReference type="Pfam" id="PF14285">
    <property type="entry name" value="DUF4367"/>
    <property type="match status" value="1"/>
</dbReference>
<evidence type="ECO:0000256" key="1">
    <source>
        <dbReference type="SAM" id="Phobius"/>
    </source>
</evidence>
<dbReference type="RefSeq" id="WP_406765828.1">
    <property type="nucleotide sequence ID" value="NZ_JBJHZY010000003.1"/>
</dbReference>
<keyword evidence="1" id="KW-0812">Transmembrane</keyword>
<reference evidence="3 4" key="1">
    <citation type="submission" date="2024-11" db="EMBL/GenBank/DDBJ databases">
        <authorList>
            <person name="Heng Y.C."/>
            <person name="Lim A.C.H."/>
            <person name="Lee J.K.Y."/>
            <person name="Kittelmann S."/>
        </authorList>
    </citation>
    <scope>NUCLEOTIDE SEQUENCE [LARGE SCALE GENOMIC DNA]</scope>
    <source>
        <strain evidence="3 4">WILCCON 0202</strain>
    </source>
</reference>
<proteinExistence type="predicted"/>